<evidence type="ECO:0000313" key="1">
    <source>
        <dbReference type="EMBL" id="KKM30270.1"/>
    </source>
</evidence>
<proteinExistence type="predicted"/>
<comment type="caution">
    <text evidence="1">The sequence shown here is derived from an EMBL/GenBank/DDBJ whole genome shotgun (WGS) entry which is preliminary data.</text>
</comment>
<dbReference type="AlphaFoldDB" id="A0A0F9IKZ3"/>
<dbReference type="EMBL" id="LAZR01012155">
    <property type="protein sequence ID" value="KKM30270.1"/>
    <property type="molecule type" value="Genomic_DNA"/>
</dbReference>
<reference evidence="1" key="1">
    <citation type="journal article" date="2015" name="Nature">
        <title>Complex archaea that bridge the gap between prokaryotes and eukaryotes.</title>
        <authorList>
            <person name="Spang A."/>
            <person name="Saw J.H."/>
            <person name="Jorgensen S.L."/>
            <person name="Zaremba-Niedzwiedzka K."/>
            <person name="Martijn J."/>
            <person name="Lind A.E."/>
            <person name="van Eijk R."/>
            <person name="Schleper C."/>
            <person name="Guy L."/>
            <person name="Ettema T.J."/>
        </authorList>
    </citation>
    <scope>NUCLEOTIDE SEQUENCE</scope>
</reference>
<organism evidence="1">
    <name type="scientific">marine sediment metagenome</name>
    <dbReference type="NCBI Taxonomy" id="412755"/>
    <lineage>
        <taxon>unclassified sequences</taxon>
        <taxon>metagenomes</taxon>
        <taxon>ecological metagenomes</taxon>
    </lineage>
</organism>
<name>A0A0F9IKZ3_9ZZZZ</name>
<sequence length="53" mass="6219">MTTGTIEFLKPLINKVNRDYFIEKVNEPLVRAITLLANRYPEPTRINCYHPNT</sequence>
<feature type="non-terminal residue" evidence="1">
    <location>
        <position position="53"/>
    </location>
</feature>
<accession>A0A0F9IKZ3</accession>
<gene>
    <name evidence="1" type="ORF">LCGC14_1566130</name>
</gene>
<protein>
    <submittedName>
        <fullName evidence="1">Uncharacterized protein</fullName>
    </submittedName>
</protein>